<dbReference type="Gene3D" id="1.10.506.10">
    <property type="entry name" value="GTPase Activation - p120gap, domain 1"/>
    <property type="match status" value="1"/>
</dbReference>
<protein>
    <submittedName>
        <fullName evidence="4">Neurofibromin 1</fullName>
    </submittedName>
</protein>
<dbReference type="PROSITE" id="PS50018">
    <property type="entry name" value="RAS_GTPASE_ACTIV_2"/>
    <property type="match status" value="1"/>
</dbReference>
<dbReference type="InterPro" id="IPR039360">
    <property type="entry name" value="Ras_GTPase"/>
</dbReference>
<comment type="caution">
    <text evidence="4">The sequence shown here is derived from an EMBL/GenBank/DDBJ whole genome shotgun (WGS) entry which is preliminary data.</text>
</comment>
<dbReference type="InterPro" id="IPR008936">
    <property type="entry name" value="Rho_GTPase_activation_prot"/>
</dbReference>
<proteinExistence type="predicted"/>
<dbReference type="Pfam" id="PF00616">
    <property type="entry name" value="RasGAP"/>
    <property type="match status" value="1"/>
</dbReference>
<reference evidence="4 5" key="1">
    <citation type="submission" date="2021-06" db="EMBL/GenBank/DDBJ databases">
        <authorList>
            <person name="Palmer J.M."/>
        </authorList>
    </citation>
    <scope>NUCLEOTIDE SEQUENCE [LARGE SCALE GENOMIC DNA]</scope>
    <source>
        <strain evidence="5">if_2019</strain>
        <tissue evidence="4">Muscle</tissue>
    </source>
</reference>
<dbReference type="InterPro" id="IPR001936">
    <property type="entry name" value="RasGAP_dom"/>
</dbReference>
<accession>A0ABV0TT26</accession>
<organism evidence="4 5">
    <name type="scientific">Ilyodon furcidens</name>
    <name type="common">goldbreast splitfin</name>
    <dbReference type="NCBI Taxonomy" id="33524"/>
    <lineage>
        <taxon>Eukaryota</taxon>
        <taxon>Metazoa</taxon>
        <taxon>Chordata</taxon>
        <taxon>Craniata</taxon>
        <taxon>Vertebrata</taxon>
        <taxon>Euteleostomi</taxon>
        <taxon>Actinopterygii</taxon>
        <taxon>Neopterygii</taxon>
        <taxon>Teleostei</taxon>
        <taxon>Neoteleostei</taxon>
        <taxon>Acanthomorphata</taxon>
        <taxon>Ovalentaria</taxon>
        <taxon>Atherinomorphae</taxon>
        <taxon>Cyprinodontiformes</taxon>
        <taxon>Goodeidae</taxon>
        <taxon>Ilyodon</taxon>
    </lineage>
</organism>
<gene>
    <name evidence="4" type="primary">NF1_6</name>
    <name evidence="4" type="ORF">ILYODFUR_033389</name>
</gene>
<dbReference type="PANTHER" id="PTHR10194:SF142">
    <property type="entry name" value="NEUROFIBROMIN"/>
    <property type="match status" value="1"/>
</dbReference>
<evidence type="ECO:0000256" key="1">
    <source>
        <dbReference type="ARBA" id="ARBA00022468"/>
    </source>
</evidence>
<feature type="domain" description="Ras-GAP" evidence="3">
    <location>
        <begin position="1"/>
        <end position="45"/>
    </location>
</feature>
<dbReference type="PANTHER" id="PTHR10194">
    <property type="entry name" value="RAS GTPASE-ACTIVATING PROTEINS"/>
    <property type="match status" value="1"/>
</dbReference>
<keyword evidence="2" id="KW-0597">Phosphoprotein</keyword>
<sequence length="61" mass="7076">LEHGENLEENQRNLLQITERFFQAIIGSSSDFPPQLRSVCHCLYQGDPQIIEVLEYRVTSL</sequence>
<feature type="non-terminal residue" evidence="4">
    <location>
        <position position="1"/>
    </location>
</feature>
<evidence type="ECO:0000259" key="3">
    <source>
        <dbReference type="PROSITE" id="PS50018"/>
    </source>
</evidence>
<evidence type="ECO:0000313" key="5">
    <source>
        <dbReference type="Proteomes" id="UP001482620"/>
    </source>
</evidence>
<keyword evidence="1" id="KW-0343">GTPase activation</keyword>
<name>A0ABV0TT26_9TELE</name>
<evidence type="ECO:0000313" key="4">
    <source>
        <dbReference type="EMBL" id="MEQ2234622.1"/>
    </source>
</evidence>
<dbReference type="Proteomes" id="UP001482620">
    <property type="component" value="Unassembled WGS sequence"/>
</dbReference>
<dbReference type="EMBL" id="JAHRIQ010040422">
    <property type="protein sequence ID" value="MEQ2234622.1"/>
    <property type="molecule type" value="Genomic_DNA"/>
</dbReference>
<dbReference type="SUPFAM" id="SSF48350">
    <property type="entry name" value="GTPase activation domain, GAP"/>
    <property type="match status" value="1"/>
</dbReference>
<evidence type="ECO:0000256" key="2">
    <source>
        <dbReference type="ARBA" id="ARBA00022553"/>
    </source>
</evidence>
<keyword evidence="5" id="KW-1185">Reference proteome</keyword>